<evidence type="ECO:0000256" key="2">
    <source>
        <dbReference type="ARBA" id="ARBA00022676"/>
    </source>
</evidence>
<evidence type="ECO:0000313" key="9">
    <source>
        <dbReference type="Proteomes" id="UP000502196"/>
    </source>
</evidence>
<accession>A0A6F9EHA3</accession>
<evidence type="ECO:0000256" key="4">
    <source>
        <dbReference type="ARBA" id="ARBA00022695"/>
    </source>
</evidence>
<dbReference type="GO" id="GO:0016779">
    <property type="term" value="F:nucleotidyltransferase activity"/>
    <property type="evidence" value="ECO:0007669"/>
    <property type="project" value="UniProtKB-KW"/>
</dbReference>
<feature type="domain" description="DarT" evidence="7">
    <location>
        <begin position="29"/>
        <end position="229"/>
    </location>
</feature>
<organism evidence="8 9">
    <name type="scientific">Kyrpidia spormannii</name>
    <dbReference type="NCBI Taxonomy" id="2055160"/>
    <lineage>
        <taxon>Bacteria</taxon>
        <taxon>Bacillati</taxon>
        <taxon>Bacillota</taxon>
        <taxon>Bacilli</taxon>
        <taxon>Bacillales</taxon>
        <taxon>Alicyclobacillaceae</taxon>
        <taxon>Kyrpidia</taxon>
    </lineage>
</organism>
<gene>
    <name evidence="8" type="ORF">COOX1_3529</name>
</gene>
<dbReference type="RefSeq" id="WP_170086671.1">
    <property type="nucleotide sequence ID" value="NZ_CP047971.1"/>
</dbReference>
<evidence type="ECO:0000256" key="5">
    <source>
        <dbReference type="ARBA" id="ARBA00023125"/>
    </source>
</evidence>
<evidence type="ECO:0000313" key="8">
    <source>
        <dbReference type="EMBL" id="CAB3396283.1"/>
    </source>
</evidence>
<reference evidence="8 9" key="1">
    <citation type="submission" date="2020-04" db="EMBL/GenBank/DDBJ databases">
        <authorList>
            <person name="Hogendoorn C."/>
        </authorList>
    </citation>
    <scope>NUCLEOTIDE SEQUENCE [LARGE SCALE GENOMIC DNA]</scope>
    <source>
        <strain evidence="8">COOX1</strain>
    </source>
</reference>
<keyword evidence="5 6" id="KW-0238">DNA-binding</keyword>
<protein>
    <recommendedName>
        <fullName evidence="7">DarT domain-containing protein</fullName>
    </recommendedName>
</protein>
<dbReference type="InterPro" id="IPR029494">
    <property type="entry name" value="DarT"/>
</dbReference>
<dbReference type="GO" id="GO:0003677">
    <property type="term" value="F:DNA binding"/>
    <property type="evidence" value="ECO:0007669"/>
    <property type="project" value="UniProtKB-UniRule"/>
</dbReference>
<dbReference type="PROSITE" id="PS52018">
    <property type="entry name" value="DART"/>
    <property type="match status" value="1"/>
</dbReference>
<keyword evidence="1 6" id="KW-1277">Toxin-antitoxin system</keyword>
<comment type="caution">
    <text evidence="6">Lacks conserved residue(s) required for the propagation of feature annotation.</text>
</comment>
<dbReference type="Proteomes" id="UP000502196">
    <property type="component" value="Chromosome"/>
</dbReference>
<keyword evidence="4" id="KW-0548">Nucleotidyltransferase</keyword>
<keyword evidence="2" id="KW-0328">Glycosyltransferase</keyword>
<sequence length="321" mass="37226">MSRKDNWHLFAKTLDDVGTKLGPNRWWTKYLFHFTDVKNAAQILSSGSLLSRNEAMAQGLMLNDNASPEVLAQTDERWKDYVRFYFRPKTPTQYRNEGFLPPNERYLRAHCPVPVFFLFDAVSLLSLPECAFSDITLASPNAATFTHVEDFKRLKFDYIYHEGPYDKSGPNIANYRQAEVVVPIQCSLDNLKGIVCRSAAEKETLLELLDATTFMEWVDKIAVDNRLYYSHGTYVERANLTQDAVTFTFHVGKHPIFDMSLEIFDFAGNRHRRFVKKQYCLPPVLKLDLSWLTNLETYQVELWLDSNLAYKGRYVGEELPF</sequence>
<keyword evidence="3" id="KW-0808">Transferase</keyword>
<dbReference type="AlphaFoldDB" id="A0A6F9EHA3"/>
<evidence type="ECO:0000259" key="7">
    <source>
        <dbReference type="PROSITE" id="PS52018"/>
    </source>
</evidence>
<dbReference type="EMBL" id="LR792683">
    <property type="protein sequence ID" value="CAB3396283.1"/>
    <property type="molecule type" value="Genomic_DNA"/>
</dbReference>
<evidence type="ECO:0000256" key="6">
    <source>
        <dbReference type="PROSITE-ProRule" id="PRU01362"/>
    </source>
</evidence>
<name>A0A6F9EHA3_9BACL</name>
<evidence type="ECO:0000256" key="3">
    <source>
        <dbReference type="ARBA" id="ARBA00022679"/>
    </source>
</evidence>
<proteinExistence type="inferred from homology"/>
<evidence type="ECO:0000256" key="1">
    <source>
        <dbReference type="ARBA" id="ARBA00022649"/>
    </source>
</evidence>
<dbReference type="GO" id="GO:0016757">
    <property type="term" value="F:glycosyltransferase activity"/>
    <property type="evidence" value="ECO:0007669"/>
    <property type="project" value="UniProtKB-KW"/>
</dbReference>
<comment type="similarity">
    <text evidence="6">Belongs to the DarT ADP-ribosyltransferase family.</text>
</comment>
<dbReference type="Pfam" id="PF14487">
    <property type="entry name" value="DarT"/>
    <property type="match status" value="1"/>
</dbReference>